<dbReference type="AlphaFoldDB" id="A0AAJ0XC54"/>
<dbReference type="InterPro" id="IPR052029">
    <property type="entry name" value="PpiD_chaperone"/>
</dbReference>
<dbReference type="SUPFAM" id="SSF54534">
    <property type="entry name" value="FKBP-like"/>
    <property type="match status" value="1"/>
</dbReference>
<evidence type="ECO:0000256" key="9">
    <source>
        <dbReference type="ARBA" id="ARBA00040743"/>
    </source>
</evidence>
<organism evidence="14 15">
    <name type="scientific">Halochromatium glycolicum</name>
    <dbReference type="NCBI Taxonomy" id="85075"/>
    <lineage>
        <taxon>Bacteria</taxon>
        <taxon>Pseudomonadati</taxon>
        <taxon>Pseudomonadota</taxon>
        <taxon>Gammaproteobacteria</taxon>
        <taxon>Chromatiales</taxon>
        <taxon>Chromatiaceae</taxon>
        <taxon>Halochromatium</taxon>
    </lineage>
</organism>
<dbReference type="Gene3D" id="1.10.4030.10">
    <property type="entry name" value="Porin chaperone SurA, peptide-binding domain"/>
    <property type="match status" value="1"/>
</dbReference>
<evidence type="ECO:0000256" key="7">
    <source>
        <dbReference type="ARBA" id="ARBA00023186"/>
    </source>
</evidence>
<protein>
    <recommendedName>
        <fullName evidence="9">Periplasmic chaperone PpiD</fullName>
    </recommendedName>
    <alternativeName>
        <fullName evidence="10">Periplasmic folding chaperone</fullName>
    </alternativeName>
</protein>
<dbReference type="Pfam" id="PF00639">
    <property type="entry name" value="Rotamase"/>
    <property type="match status" value="1"/>
</dbReference>
<evidence type="ECO:0000256" key="5">
    <source>
        <dbReference type="ARBA" id="ARBA00022989"/>
    </source>
</evidence>
<dbReference type="GO" id="GO:0005886">
    <property type="term" value="C:plasma membrane"/>
    <property type="evidence" value="ECO:0007669"/>
    <property type="project" value="UniProtKB-SubCell"/>
</dbReference>
<evidence type="ECO:0000256" key="12">
    <source>
        <dbReference type="SAM" id="Phobius"/>
    </source>
</evidence>
<evidence type="ECO:0000256" key="6">
    <source>
        <dbReference type="ARBA" id="ARBA00023136"/>
    </source>
</evidence>
<comment type="caution">
    <text evidence="14">The sequence shown here is derived from an EMBL/GenBank/DDBJ whole genome shotgun (WGS) entry which is preliminary data.</text>
</comment>
<evidence type="ECO:0000256" key="3">
    <source>
        <dbReference type="ARBA" id="ARBA00022519"/>
    </source>
</evidence>
<comment type="similarity">
    <text evidence="8">Belongs to the PpiD chaperone family.</text>
</comment>
<dbReference type="PROSITE" id="PS01096">
    <property type="entry name" value="PPIC_PPIASE_1"/>
    <property type="match status" value="1"/>
</dbReference>
<keyword evidence="3" id="KW-0997">Cell inner membrane</keyword>
<evidence type="ECO:0000256" key="4">
    <source>
        <dbReference type="ARBA" id="ARBA00022692"/>
    </source>
</evidence>
<keyword evidence="4 12" id="KW-0812">Transmembrane</keyword>
<feature type="domain" description="PpiC" evidence="13">
    <location>
        <begin position="267"/>
        <end position="369"/>
    </location>
</feature>
<dbReference type="RefSeq" id="WP_200348001.1">
    <property type="nucleotide sequence ID" value="NZ_NRSJ01000044.1"/>
</dbReference>
<keyword evidence="2" id="KW-1003">Cell membrane</keyword>
<dbReference type="EMBL" id="NRSJ01000044">
    <property type="protein sequence ID" value="MBK1706552.1"/>
    <property type="molecule type" value="Genomic_DNA"/>
</dbReference>
<dbReference type="InterPro" id="IPR000297">
    <property type="entry name" value="PPIase_PpiC"/>
</dbReference>
<feature type="transmembrane region" description="Helical" evidence="12">
    <location>
        <begin position="12"/>
        <end position="30"/>
    </location>
</feature>
<reference evidence="14" key="1">
    <citation type="submission" date="2017-08" db="EMBL/GenBank/DDBJ databases">
        <authorList>
            <person name="Imhoff J.F."/>
            <person name="Rahn T."/>
            <person name="Kuenzel S."/>
            <person name="Neulinger S.C."/>
        </authorList>
    </citation>
    <scope>NUCLEOTIDE SEQUENCE</scope>
    <source>
        <strain evidence="14">DSM 11080</strain>
    </source>
</reference>
<dbReference type="PANTHER" id="PTHR47529">
    <property type="entry name" value="PEPTIDYL-PROLYL CIS-TRANS ISOMERASE D"/>
    <property type="match status" value="1"/>
</dbReference>
<reference evidence="14" key="2">
    <citation type="journal article" date="2020" name="Microorganisms">
        <title>Osmotic Adaptation and Compatible Solute Biosynthesis of Phototrophic Bacteria as Revealed from Genome Analyses.</title>
        <authorList>
            <person name="Imhoff J.F."/>
            <person name="Rahn T."/>
            <person name="Kunzel S."/>
            <person name="Keller A."/>
            <person name="Neulinger S.C."/>
        </authorList>
    </citation>
    <scope>NUCLEOTIDE SEQUENCE</scope>
    <source>
        <strain evidence="14">DSM 11080</strain>
    </source>
</reference>
<evidence type="ECO:0000256" key="11">
    <source>
        <dbReference type="PROSITE-ProRule" id="PRU00278"/>
    </source>
</evidence>
<dbReference type="Pfam" id="PF13624">
    <property type="entry name" value="SurA_N_3"/>
    <property type="match status" value="1"/>
</dbReference>
<dbReference type="SUPFAM" id="SSF109998">
    <property type="entry name" value="Triger factor/SurA peptide-binding domain-like"/>
    <property type="match status" value="1"/>
</dbReference>
<dbReference type="PROSITE" id="PS50198">
    <property type="entry name" value="PPIC_PPIASE_2"/>
    <property type="match status" value="1"/>
</dbReference>
<keyword evidence="7" id="KW-0143">Chaperone</keyword>
<evidence type="ECO:0000256" key="1">
    <source>
        <dbReference type="ARBA" id="ARBA00004382"/>
    </source>
</evidence>
<sequence>MLQEIRERAQGWVAWTIVILITIPFAFWGIDSYFGGGAEPVVASVNGTEITERAFNQNVNRARIQLRDRLGDAYDPALFGDGRLREEVLDRMIRETLLLEASSAMGLRTSDQAIRAAILSEPAFQRDGVYSKEQYERVLRLQGLTPAAYEDSLRRQLLITQLPRAIRETAFVTDALTKRSASLVRQQRELAYVQIPRAAFEDAVQSPDEAAIQAYYDDHAEEFATPEQVKVAYLLLDAAELSAPDGEIDEATLRQEYESRLDEFTAPEERQVRHILITVPADAEQAELKEARQRLQAVRERILAGEPFDAVAAEVSQDPGTANSGGELGWIGRGALDPAFEQAVFALEPDSLSEPVRSRFGYHLVEVLDVRGGEPSPFEDVRDELIADLSTGGAEAVFFEQAEQLATLTYESPDSLIPAAEALDLEVQTTDWIDRSGGEGLFANPRVIQAAFSEDVLERGNNSELLEPDPDGMQALVLRVVEHREPSVRPLDAVRDEIVSRVEAQRAAEAARARAEAIVAQVRSGEALTAAADGLELIEAGQVGRTASDVPSVVLGQAFSMPRPTSDAPVQVASTEGPEGDAFVVSVSEVIDGDPGALSEDELAIESRVLRRALARADVDEVVKSMASRAKIEREPVVSDEPY</sequence>
<keyword evidence="5 12" id="KW-1133">Transmembrane helix</keyword>
<keyword evidence="6 12" id="KW-0472">Membrane</keyword>
<proteinExistence type="inferred from homology"/>
<dbReference type="InterPro" id="IPR023058">
    <property type="entry name" value="PPIase_PpiC_CS"/>
</dbReference>
<accession>A0AAJ0XC54</accession>
<evidence type="ECO:0000313" key="14">
    <source>
        <dbReference type="EMBL" id="MBK1706552.1"/>
    </source>
</evidence>
<gene>
    <name evidence="14" type="ORF">CKO40_18865</name>
</gene>
<dbReference type="InterPro" id="IPR027304">
    <property type="entry name" value="Trigger_fact/SurA_dom_sf"/>
</dbReference>
<comment type="subcellular location">
    <subcellularLocation>
        <location evidence="1">Cell inner membrane</location>
        <topology evidence="1">Single-pass type II membrane protein</topology>
        <orientation evidence="1">Periplasmic side</orientation>
    </subcellularLocation>
</comment>
<keyword evidence="11" id="KW-0697">Rotamase</keyword>
<evidence type="ECO:0000259" key="13">
    <source>
        <dbReference type="PROSITE" id="PS50198"/>
    </source>
</evidence>
<evidence type="ECO:0000313" key="15">
    <source>
        <dbReference type="Proteomes" id="UP001296776"/>
    </source>
</evidence>
<keyword evidence="11" id="KW-0413">Isomerase</keyword>
<name>A0AAJ0XC54_9GAMM</name>
<dbReference type="InterPro" id="IPR046357">
    <property type="entry name" value="PPIase_dom_sf"/>
</dbReference>
<evidence type="ECO:0000256" key="10">
    <source>
        <dbReference type="ARBA" id="ARBA00042775"/>
    </source>
</evidence>
<evidence type="ECO:0000256" key="2">
    <source>
        <dbReference type="ARBA" id="ARBA00022475"/>
    </source>
</evidence>
<evidence type="ECO:0000256" key="8">
    <source>
        <dbReference type="ARBA" id="ARBA00038408"/>
    </source>
</evidence>
<dbReference type="Proteomes" id="UP001296776">
    <property type="component" value="Unassembled WGS sequence"/>
</dbReference>
<dbReference type="Gene3D" id="3.10.50.40">
    <property type="match status" value="1"/>
</dbReference>
<dbReference type="GO" id="GO:0003755">
    <property type="term" value="F:peptidyl-prolyl cis-trans isomerase activity"/>
    <property type="evidence" value="ECO:0007669"/>
    <property type="project" value="UniProtKB-KW"/>
</dbReference>
<keyword evidence="15" id="KW-1185">Reference proteome</keyword>
<dbReference type="PANTHER" id="PTHR47529:SF1">
    <property type="entry name" value="PERIPLASMIC CHAPERONE PPID"/>
    <property type="match status" value="1"/>
</dbReference>